<organism evidence="1 2">
    <name type="scientific">Oryza sativa subsp. japonica</name>
    <name type="common">Rice</name>
    <dbReference type="NCBI Taxonomy" id="39947"/>
    <lineage>
        <taxon>Eukaryota</taxon>
        <taxon>Viridiplantae</taxon>
        <taxon>Streptophyta</taxon>
        <taxon>Embryophyta</taxon>
        <taxon>Tracheophyta</taxon>
        <taxon>Spermatophyta</taxon>
        <taxon>Magnoliopsida</taxon>
        <taxon>Liliopsida</taxon>
        <taxon>Poales</taxon>
        <taxon>Poaceae</taxon>
        <taxon>BOP clade</taxon>
        <taxon>Oryzoideae</taxon>
        <taxon>Oryzeae</taxon>
        <taxon>Oryzinae</taxon>
        <taxon>Oryza</taxon>
        <taxon>Oryza sativa</taxon>
    </lineage>
</organism>
<accession>A0A0P0W9C1</accession>
<reference evidence="1 2" key="3">
    <citation type="journal article" date="2013" name="Rice">
        <title>Improvement of the Oryza sativa Nipponbare reference genome using next generation sequence and optical map data.</title>
        <authorList>
            <person name="Kawahara Y."/>
            <person name="de la Bastide M."/>
            <person name="Hamilton J.P."/>
            <person name="Kanamori H."/>
            <person name="McCombie W.R."/>
            <person name="Ouyang S."/>
            <person name="Schwartz D.C."/>
            <person name="Tanaka T."/>
            <person name="Wu J."/>
            <person name="Zhou S."/>
            <person name="Childs K.L."/>
            <person name="Davidson R.M."/>
            <person name="Lin H."/>
            <person name="Quesada-Ocampo L."/>
            <person name="Vaillancourt B."/>
            <person name="Sakai H."/>
            <person name="Lee S.S."/>
            <person name="Kim J."/>
            <person name="Numa H."/>
            <person name="Itoh T."/>
            <person name="Buell C.R."/>
            <person name="Matsumoto T."/>
        </authorList>
    </citation>
    <scope>NUCLEOTIDE SEQUENCE [LARGE SCALE GENOMIC DNA]</scope>
    <source>
        <strain evidence="2">cv. Nipponbare</strain>
    </source>
</reference>
<keyword evidence="2" id="KW-1185">Reference proteome</keyword>
<dbReference type="Proteomes" id="UP000059680">
    <property type="component" value="Chromosome 4"/>
</dbReference>
<proteinExistence type="predicted"/>
<gene>
    <name evidence="1" type="ordered locus">Os04g0379916</name>
    <name evidence="1" type="ORF">OSNPB_040379916</name>
</gene>
<protein>
    <submittedName>
        <fullName evidence="1">Os04g0379916 protein</fullName>
    </submittedName>
</protein>
<dbReference type="Gramene" id="Os04t0379916-00">
    <property type="protein sequence ID" value="Os04t0379916-00"/>
    <property type="gene ID" value="Os04g0379916"/>
</dbReference>
<sequence length="94" mass="10435">MMCKGNPSRDYSHSYHPRPNQVLYCLLNLFHVNTSSKVHVLIKKITMPVLFSSPCSCPNSPGGWACASFISDTIKGVKHCLIGRKSFLSNHVSN</sequence>
<dbReference type="EMBL" id="AP014960">
    <property type="protein sequence ID" value="BAS88880.1"/>
    <property type="molecule type" value="Genomic_DNA"/>
</dbReference>
<reference evidence="1 2" key="2">
    <citation type="journal article" date="2013" name="Plant Cell Physiol.">
        <title>Rice Annotation Project Database (RAP-DB): an integrative and interactive database for rice genomics.</title>
        <authorList>
            <person name="Sakai H."/>
            <person name="Lee S.S."/>
            <person name="Tanaka T."/>
            <person name="Numa H."/>
            <person name="Kim J."/>
            <person name="Kawahara Y."/>
            <person name="Wakimoto H."/>
            <person name="Yang C.C."/>
            <person name="Iwamoto M."/>
            <person name="Abe T."/>
            <person name="Yamada Y."/>
            <person name="Muto A."/>
            <person name="Inokuchi H."/>
            <person name="Ikemura T."/>
            <person name="Matsumoto T."/>
            <person name="Sasaki T."/>
            <person name="Itoh T."/>
        </authorList>
    </citation>
    <scope>NUCLEOTIDE SEQUENCE [LARGE SCALE GENOMIC DNA]</scope>
    <source>
        <strain evidence="2">cv. Nipponbare</strain>
    </source>
</reference>
<name>A0A0P0W9C1_ORYSJ</name>
<evidence type="ECO:0000313" key="2">
    <source>
        <dbReference type="Proteomes" id="UP000059680"/>
    </source>
</evidence>
<dbReference type="AlphaFoldDB" id="A0A0P0W9C1"/>
<evidence type="ECO:0000313" key="1">
    <source>
        <dbReference type="EMBL" id="BAS88880.1"/>
    </source>
</evidence>
<dbReference type="PaxDb" id="39947-A0A0P0W9C1"/>
<dbReference type="InParanoid" id="A0A0P0W9C1"/>
<reference evidence="2" key="1">
    <citation type="journal article" date="2005" name="Nature">
        <title>The map-based sequence of the rice genome.</title>
        <authorList>
            <consortium name="International rice genome sequencing project (IRGSP)"/>
            <person name="Matsumoto T."/>
            <person name="Wu J."/>
            <person name="Kanamori H."/>
            <person name="Katayose Y."/>
            <person name="Fujisawa M."/>
            <person name="Namiki N."/>
            <person name="Mizuno H."/>
            <person name="Yamamoto K."/>
            <person name="Antonio B.A."/>
            <person name="Baba T."/>
            <person name="Sakata K."/>
            <person name="Nagamura Y."/>
            <person name="Aoki H."/>
            <person name="Arikawa K."/>
            <person name="Arita K."/>
            <person name="Bito T."/>
            <person name="Chiden Y."/>
            <person name="Fujitsuka N."/>
            <person name="Fukunaka R."/>
            <person name="Hamada M."/>
            <person name="Harada C."/>
            <person name="Hayashi A."/>
            <person name="Hijishita S."/>
            <person name="Honda M."/>
            <person name="Hosokawa S."/>
            <person name="Ichikawa Y."/>
            <person name="Idonuma A."/>
            <person name="Iijima M."/>
            <person name="Ikeda M."/>
            <person name="Ikeno M."/>
            <person name="Ito K."/>
            <person name="Ito S."/>
            <person name="Ito T."/>
            <person name="Ito Y."/>
            <person name="Ito Y."/>
            <person name="Iwabuchi A."/>
            <person name="Kamiya K."/>
            <person name="Karasawa W."/>
            <person name="Kurita K."/>
            <person name="Katagiri S."/>
            <person name="Kikuta A."/>
            <person name="Kobayashi H."/>
            <person name="Kobayashi N."/>
            <person name="Machita K."/>
            <person name="Maehara T."/>
            <person name="Masukawa M."/>
            <person name="Mizubayashi T."/>
            <person name="Mukai Y."/>
            <person name="Nagasaki H."/>
            <person name="Nagata Y."/>
            <person name="Naito S."/>
            <person name="Nakashima M."/>
            <person name="Nakama Y."/>
            <person name="Nakamichi Y."/>
            <person name="Nakamura M."/>
            <person name="Meguro A."/>
            <person name="Negishi M."/>
            <person name="Ohta I."/>
            <person name="Ohta T."/>
            <person name="Okamoto M."/>
            <person name="Ono N."/>
            <person name="Saji S."/>
            <person name="Sakaguchi M."/>
            <person name="Sakai K."/>
            <person name="Shibata M."/>
            <person name="Shimokawa T."/>
            <person name="Song J."/>
            <person name="Takazaki Y."/>
            <person name="Terasawa K."/>
            <person name="Tsugane M."/>
            <person name="Tsuji K."/>
            <person name="Ueda S."/>
            <person name="Waki K."/>
            <person name="Yamagata H."/>
            <person name="Yamamoto M."/>
            <person name="Yamamoto S."/>
            <person name="Yamane H."/>
            <person name="Yoshiki S."/>
            <person name="Yoshihara R."/>
            <person name="Yukawa K."/>
            <person name="Zhong H."/>
            <person name="Yano M."/>
            <person name="Yuan Q."/>
            <person name="Ouyang S."/>
            <person name="Liu J."/>
            <person name="Jones K.M."/>
            <person name="Gansberger K."/>
            <person name="Moffat K."/>
            <person name="Hill J."/>
            <person name="Bera J."/>
            <person name="Fadrosh D."/>
            <person name="Jin S."/>
            <person name="Johri S."/>
            <person name="Kim M."/>
            <person name="Overton L."/>
            <person name="Reardon M."/>
            <person name="Tsitrin T."/>
            <person name="Vuong H."/>
            <person name="Weaver B."/>
            <person name="Ciecko A."/>
            <person name="Tallon L."/>
            <person name="Jackson J."/>
            <person name="Pai G."/>
            <person name="Aken S.V."/>
            <person name="Utterback T."/>
            <person name="Reidmuller S."/>
            <person name="Feldblyum T."/>
            <person name="Hsiao J."/>
            <person name="Zismann V."/>
            <person name="Iobst S."/>
            <person name="de Vazeille A.R."/>
            <person name="Buell C.R."/>
            <person name="Ying K."/>
            <person name="Li Y."/>
            <person name="Lu T."/>
            <person name="Huang Y."/>
            <person name="Zhao Q."/>
            <person name="Feng Q."/>
            <person name="Zhang L."/>
            <person name="Zhu J."/>
            <person name="Weng Q."/>
            <person name="Mu J."/>
            <person name="Lu Y."/>
            <person name="Fan D."/>
            <person name="Liu Y."/>
            <person name="Guan J."/>
            <person name="Zhang Y."/>
            <person name="Yu S."/>
            <person name="Liu X."/>
            <person name="Zhang Y."/>
            <person name="Hong G."/>
            <person name="Han B."/>
            <person name="Choisne N."/>
            <person name="Demange N."/>
            <person name="Orjeda G."/>
            <person name="Samain S."/>
            <person name="Cattolico L."/>
            <person name="Pelletier E."/>
            <person name="Couloux A."/>
            <person name="Segurens B."/>
            <person name="Wincker P."/>
            <person name="D'Hont A."/>
            <person name="Scarpelli C."/>
            <person name="Weissenbach J."/>
            <person name="Salanoubat M."/>
            <person name="Quetier F."/>
            <person name="Yu Y."/>
            <person name="Kim H.R."/>
            <person name="Rambo T."/>
            <person name="Currie J."/>
            <person name="Collura K."/>
            <person name="Luo M."/>
            <person name="Yang T."/>
            <person name="Ammiraju J.S.S."/>
            <person name="Engler F."/>
            <person name="Soderlund C."/>
            <person name="Wing R.A."/>
            <person name="Palmer L.E."/>
            <person name="de la Bastide M."/>
            <person name="Spiegel L."/>
            <person name="Nascimento L."/>
            <person name="Zutavern T."/>
            <person name="O'Shaughnessy A."/>
            <person name="Dike S."/>
            <person name="Dedhia N."/>
            <person name="Preston R."/>
            <person name="Balija V."/>
            <person name="McCombie W.R."/>
            <person name="Chow T."/>
            <person name="Chen H."/>
            <person name="Chung M."/>
            <person name="Chen C."/>
            <person name="Shaw J."/>
            <person name="Wu H."/>
            <person name="Hsiao K."/>
            <person name="Chao Y."/>
            <person name="Chu M."/>
            <person name="Cheng C."/>
            <person name="Hour A."/>
            <person name="Lee P."/>
            <person name="Lin S."/>
            <person name="Lin Y."/>
            <person name="Liou J."/>
            <person name="Liu S."/>
            <person name="Hsing Y."/>
            <person name="Raghuvanshi S."/>
            <person name="Mohanty A."/>
            <person name="Bharti A.K."/>
            <person name="Gaur A."/>
            <person name="Gupta V."/>
            <person name="Kumar D."/>
            <person name="Ravi V."/>
            <person name="Vij S."/>
            <person name="Kapur A."/>
            <person name="Khurana P."/>
            <person name="Khurana P."/>
            <person name="Khurana J.P."/>
            <person name="Tyagi A.K."/>
            <person name="Gaikwad K."/>
            <person name="Singh A."/>
            <person name="Dalal V."/>
            <person name="Srivastava S."/>
            <person name="Dixit A."/>
            <person name="Pal A.K."/>
            <person name="Ghazi I.A."/>
            <person name="Yadav M."/>
            <person name="Pandit A."/>
            <person name="Bhargava A."/>
            <person name="Sureshbabu K."/>
            <person name="Batra K."/>
            <person name="Sharma T.R."/>
            <person name="Mohapatra T."/>
            <person name="Singh N.K."/>
            <person name="Messing J."/>
            <person name="Nelson A.B."/>
            <person name="Fuks G."/>
            <person name="Kavchok S."/>
            <person name="Keizer G."/>
            <person name="Linton E."/>
            <person name="Llaca V."/>
            <person name="Song R."/>
            <person name="Tanyolac B."/>
            <person name="Young S."/>
            <person name="Ho-Il K."/>
            <person name="Hahn J.H."/>
            <person name="Sangsakoo G."/>
            <person name="Vanavichit A."/>
            <person name="de Mattos Luiz.A.T."/>
            <person name="Zimmer P.D."/>
            <person name="Malone G."/>
            <person name="Dellagostin O."/>
            <person name="de Oliveira A.C."/>
            <person name="Bevan M."/>
            <person name="Bancroft I."/>
            <person name="Minx P."/>
            <person name="Cordum H."/>
            <person name="Wilson R."/>
            <person name="Cheng Z."/>
            <person name="Jin W."/>
            <person name="Jiang J."/>
            <person name="Leong S.A."/>
            <person name="Iwama H."/>
            <person name="Gojobori T."/>
            <person name="Itoh T."/>
            <person name="Niimura Y."/>
            <person name="Fujii Y."/>
            <person name="Habara T."/>
            <person name="Sakai H."/>
            <person name="Sato Y."/>
            <person name="Wilson G."/>
            <person name="Kumar K."/>
            <person name="McCouch S."/>
            <person name="Juretic N."/>
            <person name="Hoen D."/>
            <person name="Wright S."/>
            <person name="Bruskiewich R."/>
            <person name="Bureau T."/>
            <person name="Miyao A."/>
            <person name="Hirochika H."/>
            <person name="Nishikawa T."/>
            <person name="Kadowaki K."/>
            <person name="Sugiura M."/>
            <person name="Burr B."/>
            <person name="Sasaki T."/>
        </authorList>
    </citation>
    <scope>NUCLEOTIDE SEQUENCE [LARGE SCALE GENOMIC DNA]</scope>
    <source>
        <strain evidence="2">cv. Nipponbare</strain>
    </source>
</reference>